<comment type="caution">
    <text evidence="2">The sequence shown here is derived from an EMBL/GenBank/DDBJ whole genome shotgun (WGS) entry which is preliminary data.</text>
</comment>
<feature type="domain" description="Transposase DDE" evidence="1">
    <location>
        <begin position="2"/>
        <end position="55"/>
    </location>
</feature>
<dbReference type="Pfam" id="PF13612">
    <property type="entry name" value="DDE_Tnp_1_3"/>
    <property type="match status" value="1"/>
</dbReference>
<evidence type="ECO:0000313" key="3">
    <source>
        <dbReference type="Proteomes" id="UP000479300"/>
    </source>
</evidence>
<dbReference type="EMBL" id="WSFA01000069">
    <property type="protein sequence ID" value="NDL41093.1"/>
    <property type="molecule type" value="Genomic_DNA"/>
</dbReference>
<dbReference type="AlphaFoldDB" id="A0A6L9JQQ8"/>
<protein>
    <recommendedName>
        <fullName evidence="1">Transposase DDE domain-containing protein</fullName>
    </recommendedName>
</protein>
<dbReference type="Proteomes" id="UP000479300">
    <property type="component" value="Unassembled WGS sequence"/>
</dbReference>
<accession>A0A6L9JQQ8</accession>
<gene>
    <name evidence="2" type="ORF">GPY51_20620</name>
</gene>
<proteinExistence type="predicted"/>
<evidence type="ECO:0000259" key="1">
    <source>
        <dbReference type="Pfam" id="PF13612"/>
    </source>
</evidence>
<dbReference type="InterPro" id="IPR025668">
    <property type="entry name" value="Tnp_DDE_dom"/>
</dbReference>
<name>A0A6L9JQQ8_PHOLM</name>
<reference evidence="2 3" key="1">
    <citation type="submission" date="2019-12" db="EMBL/GenBank/DDBJ databases">
        <title>Engineering Photorhabdus to improve their lethality against agricultural pests.</title>
        <authorList>
            <person name="Machado R.A.R."/>
        </authorList>
    </citation>
    <scope>NUCLEOTIDE SEQUENCE [LARGE SCALE GENOMIC DNA]</scope>
    <source>
        <strain evidence="2 3">EN01</strain>
    </source>
</reference>
<organism evidence="2 3">
    <name type="scientific">Photorhabdus laumondii subsp. laumondii</name>
    <name type="common">Photorhabdus luminescens subsp. laumondii</name>
    <dbReference type="NCBI Taxonomy" id="141679"/>
    <lineage>
        <taxon>Bacteria</taxon>
        <taxon>Pseudomonadati</taxon>
        <taxon>Pseudomonadota</taxon>
        <taxon>Gammaproteobacteria</taxon>
        <taxon>Enterobacterales</taxon>
        <taxon>Morganellaceae</taxon>
        <taxon>Photorhabdus</taxon>
    </lineage>
</organism>
<dbReference type="RefSeq" id="WP_071824126.1">
    <property type="nucleotide sequence ID" value="NZ_CP015281.1"/>
</dbReference>
<sequence length="67" mass="7800">MAFIDSTRIAVCHNLRRVFDDVVSRGKSSTGWFYGFKLLLVIHDCREFLEVKLIPVIRMIVNRSNSE</sequence>
<evidence type="ECO:0000313" key="2">
    <source>
        <dbReference type="EMBL" id="NDL41093.1"/>
    </source>
</evidence>